<evidence type="ECO:0000313" key="3">
    <source>
        <dbReference type="EMBL" id="PHP52455.1"/>
    </source>
</evidence>
<gene>
    <name evidence="3" type="ORF">BW737_009255</name>
</gene>
<dbReference type="EMBL" id="MTPX02000044">
    <property type="protein sequence ID" value="PHP52455.1"/>
    <property type="molecule type" value="Genomic_DNA"/>
</dbReference>
<dbReference type="InterPro" id="IPR028949">
    <property type="entry name" value="Ntox15"/>
</dbReference>
<proteinExistence type="predicted"/>
<dbReference type="Proteomes" id="UP000194577">
    <property type="component" value="Unassembled WGS sequence"/>
</dbReference>
<evidence type="ECO:0000259" key="2">
    <source>
        <dbReference type="Pfam" id="PF15604"/>
    </source>
</evidence>
<name>A0ABX4MEL6_9ACTO</name>
<feature type="domain" description="Novel toxin 15" evidence="2">
    <location>
        <begin position="84"/>
        <end position="228"/>
    </location>
</feature>
<feature type="compositionally biased region" description="Basic and acidic residues" evidence="1">
    <location>
        <begin position="365"/>
        <end position="380"/>
    </location>
</feature>
<evidence type="ECO:0000313" key="4">
    <source>
        <dbReference type="Proteomes" id="UP000194577"/>
    </source>
</evidence>
<dbReference type="Pfam" id="PF15604">
    <property type="entry name" value="Ntox15"/>
    <property type="match status" value="1"/>
</dbReference>
<feature type="region of interest" description="Disordered" evidence="1">
    <location>
        <begin position="277"/>
        <end position="399"/>
    </location>
</feature>
<accession>A0ABX4MEL6</accession>
<keyword evidence="4" id="KW-1185">Reference proteome</keyword>
<sequence>MSADSVNPGPASRGGSVGSSGGSAAARGLVPSDMFTPGRAGGRDVLVWEGLAAAPDSPLAWHSTSPVVVFFHTGHGEGTRALPQEFTRQLDRQLCALSLLSADKLLEGIRTYRAQGRQPMSDATKKECKRFLDKVTVELIHEHGFNEEKAKKEVAKINDALVMLHESDQLTYGPSQPGKTVPGGYLSLGHGRVNSSIGRQGLPLAKALEAAVETIPVERRGQVRILVRAVLTDDPELARNLRCGRVPLEPRSSEQMRATSPRAPPWTPAKIAADIKKHRKPWQSSALVQAGRSEPSRSTGEDVSSAKPVPSATRPLDRTDLSRVVGNGISRGRSVLRPSLTSTALCGPPSGTGAARGFTPADVRAAIERGATRIRRDAQETRGAGARSRPNRRDSGRSL</sequence>
<protein>
    <recommendedName>
        <fullName evidence="2">Novel toxin 15 domain-containing protein</fullName>
    </recommendedName>
</protein>
<reference evidence="3 4" key="1">
    <citation type="submission" date="2017-10" db="EMBL/GenBank/DDBJ databases">
        <title>Draft genome sequence of cellulolytic Actinomyces sp CtC72 isolated from cattle rumen fluid.</title>
        <authorList>
            <person name="Joshi A.J."/>
            <person name="Vasudevan G."/>
            <person name="Lanjekar V.B."/>
            <person name="Hivarkar S."/>
            <person name="Engineer A."/>
            <person name="Pore S.D."/>
            <person name="Dhakephalkar P.K."/>
            <person name="Dagar S."/>
        </authorList>
    </citation>
    <scope>NUCLEOTIDE SEQUENCE [LARGE SCALE GENOMIC DNA]</scope>
    <source>
        <strain evidence="4">CtC72</strain>
    </source>
</reference>
<feature type="region of interest" description="Disordered" evidence="1">
    <location>
        <begin position="1"/>
        <end position="35"/>
    </location>
</feature>
<feature type="region of interest" description="Disordered" evidence="1">
    <location>
        <begin position="248"/>
        <end position="267"/>
    </location>
</feature>
<evidence type="ECO:0000256" key="1">
    <source>
        <dbReference type="SAM" id="MobiDB-lite"/>
    </source>
</evidence>
<organism evidence="3 4">
    <name type="scientific">Actinomyces ruminis</name>
    <dbReference type="NCBI Taxonomy" id="1937003"/>
    <lineage>
        <taxon>Bacteria</taxon>
        <taxon>Bacillati</taxon>
        <taxon>Actinomycetota</taxon>
        <taxon>Actinomycetes</taxon>
        <taxon>Actinomycetales</taxon>
        <taxon>Actinomycetaceae</taxon>
        <taxon>Actinomyces</taxon>
    </lineage>
</organism>
<comment type="caution">
    <text evidence="3">The sequence shown here is derived from an EMBL/GenBank/DDBJ whole genome shotgun (WGS) entry which is preliminary data.</text>
</comment>